<dbReference type="InterPro" id="IPR036614">
    <property type="entry name" value="RusA-like_sf"/>
</dbReference>
<dbReference type="SUPFAM" id="SSF103084">
    <property type="entry name" value="Holliday junction resolvase RusA"/>
    <property type="match status" value="1"/>
</dbReference>
<dbReference type="GO" id="GO:0000287">
    <property type="term" value="F:magnesium ion binding"/>
    <property type="evidence" value="ECO:0007669"/>
    <property type="project" value="InterPro"/>
</dbReference>
<accession>A0A220G9T0</accession>
<evidence type="ECO:0000313" key="1">
    <source>
        <dbReference type="EMBL" id="ASD51006.1"/>
    </source>
</evidence>
<sequence length="142" mass="16654">MKMILNIEPKPQTRPRFARRGNFTTTYEDKEMKIWKNKCRILISKQYANQPVLEGALRTSLKFFIKPPRYISKIKRNKQALTNETILVSKKADLDNYIKSLLDSANGILYKDDGQIAEIYAIKVYSESPRIELEIEEINREN</sequence>
<dbReference type="GO" id="GO:0006281">
    <property type="term" value="P:DNA repair"/>
    <property type="evidence" value="ECO:0007669"/>
    <property type="project" value="InterPro"/>
</dbReference>
<dbReference type="Pfam" id="PF05866">
    <property type="entry name" value="RusA"/>
    <property type="match status" value="1"/>
</dbReference>
<proteinExistence type="predicted"/>
<dbReference type="Gene3D" id="3.30.1330.70">
    <property type="entry name" value="Holliday junction resolvase RusA"/>
    <property type="match status" value="1"/>
</dbReference>
<evidence type="ECO:0000313" key="2">
    <source>
        <dbReference type="Proteomes" id="UP000224125"/>
    </source>
</evidence>
<gene>
    <name evidence="1" type="ORF">D4276_046</name>
</gene>
<dbReference type="Proteomes" id="UP000224125">
    <property type="component" value="Segment"/>
</dbReference>
<organism evidence="1 2">
    <name type="scientific">Streptococcus phage D4276</name>
    <dbReference type="NCBI Taxonomy" id="2006928"/>
    <lineage>
        <taxon>Viruses</taxon>
        <taxon>Duplodnaviria</taxon>
        <taxon>Heunggongvirae</taxon>
        <taxon>Uroviricota</taxon>
        <taxon>Caudoviricetes</taxon>
        <taxon>Aliceevansviridae</taxon>
        <taxon>Moineauvirus</taxon>
        <taxon>Moineauvirus D4276</taxon>
    </lineage>
</organism>
<name>A0A220G9T0_9CAUD</name>
<keyword evidence="2" id="KW-1185">Reference proteome</keyword>
<reference evidence="1 2" key="1">
    <citation type="journal article" date="2017" name="Nat. Microbiol.">
        <title>An anti-CRISPR from a virulent streptococcal phage inhibits Streptococcus pyogenes Cas9.</title>
        <authorList>
            <person name="Hynes A.P."/>
            <person name="Rousseau G.M."/>
            <person name="Lemay M.L."/>
            <person name="Horvath P."/>
            <person name="Romero D.A."/>
            <person name="Fremaux C."/>
            <person name="Moineau S."/>
        </authorList>
    </citation>
    <scope>NUCLEOTIDE SEQUENCE [LARGE SCALE GENOMIC DNA]</scope>
</reference>
<dbReference type="InterPro" id="IPR008822">
    <property type="entry name" value="Endonuclease_RusA-like"/>
</dbReference>
<dbReference type="EMBL" id="MF161328">
    <property type="protein sequence ID" value="ASD51006.1"/>
    <property type="molecule type" value="Genomic_DNA"/>
</dbReference>
<protein>
    <submittedName>
        <fullName evidence="1">Putative endodeoxyribonuclease</fullName>
    </submittedName>
</protein>
<dbReference type="GO" id="GO:0006310">
    <property type="term" value="P:DNA recombination"/>
    <property type="evidence" value="ECO:0007669"/>
    <property type="project" value="InterPro"/>
</dbReference>